<keyword evidence="6" id="KW-0093">Biotin biosynthesis</keyword>
<dbReference type="AlphaFoldDB" id="A0A501PGM8"/>
<name>A0A501PGM8_9PROT</name>
<evidence type="ECO:0000256" key="5">
    <source>
        <dbReference type="ARBA" id="ARBA00022679"/>
    </source>
</evidence>
<comment type="subunit">
    <text evidence="4 10">Homodimer.</text>
</comment>
<dbReference type="GO" id="GO:0030170">
    <property type="term" value="F:pyridoxal phosphate binding"/>
    <property type="evidence" value="ECO:0007669"/>
    <property type="project" value="InterPro"/>
</dbReference>
<keyword evidence="5 10" id="KW-0808">Transferase</keyword>
<evidence type="ECO:0000313" key="12">
    <source>
        <dbReference type="EMBL" id="TPD59238.1"/>
    </source>
</evidence>
<gene>
    <name evidence="12" type="primary">bioF</name>
    <name evidence="12" type="ORF">FIV46_13495</name>
</gene>
<dbReference type="RefSeq" id="WP_139941457.1">
    <property type="nucleotide sequence ID" value="NZ_JBHSYP010000002.1"/>
</dbReference>
<evidence type="ECO:0000256" key="9">
    <source>
        <dbReference type="PIRSR" id="PIRSR604723-51"/>
    </source>
</evidence>
<evidence type="ECO:0000256" key="10">
    <source>
        <dbReference type="RuleBase" id="RU003693"/>
    </source>
</evidence>
<dbReference type="InterPro" id="IPR015421">
    <property type="entry name" value="PyrdxlP-dep_Trfase_major"/>
</dbReference>
<dbReference type="NCBIfam" id="TIGR00858">
    <property type="entry name" value="bioF"/>
    <property type="match status" value="1"/>
</dbReference>
<comment type="pathway">
    <text evidence="2 10">Cofactor biosynthesis; biotin biosynthesis.</text>
</comment>
<dbReference type="InterPro" id="IPR001917">
    <property type="entry name" value="Aminotrans_II_pyridoxalP_BS"/>
</dbReference>
<feature type="modified residue" description="N6-(pyridoxal phosphate)lysine" evidence="9">
    <location>
        <position position="241"/>
    </location>
</feature>
<evidence type="ECO:0000256" key="4">
    <source>
        <dbReference type="ARBA" id="ARBA00011738"/>
    </source>
</evidence>
<protein>
    <recommendedName>
        <fullName evidence="10">8-amino-7-ketopelargonate synthase</fullName>
        <ecNumber evidence="10">2.3.1.47</ecNumber>
    </recommendedName>
</protein>
<dbReference type="InterPro" id="IPR015422">
    <property type="entry name" value="PyrdxlP-dep_Trfase_small"/>
</dbReference>
<keyword evidence="12" id="KW-0012">Acyltransferase</keyword>
<dbReference type="PANTHER" id="PTHR13693:SF100">
    <property type="entry name" value="8-AMINO-7-OXONONANOATE SYNTHASE"/>
    <property type="match status" value="1"/>
</dbReference>
<evidence type="ECO:0000259" key="11">
    <source>
        <dbReference type="Pfam" id="PF00155"/>
    </source>
</evidence>
<comment type="caution">
    <text evidence="12">The sequence shown here is derived from an EMBL/GenBank/DDBJ whole genome shotgun (WGS) entry which is preliminary data.</text>
</comment>
<comment type="similarity">
    <text evidence="3 10">Belongs to the class-II pyridoxal-phosphate-dependent aminotransferase family. BioF subfamily.</text>
</comment>
<proteinExistence type="inferred from homology"/>
<sequence length="391" mass="42341">MKSLDKFVSAKLETLDRSGLRRQLVTTRRLDDGHARRDGQELISFCCNDYLNLSQHPDVKKAAIQAIEDYGAGSGASRLITGNHPLLGELEGRLARLKGTEAALVFSSGYMANIGIIPSLLGPEDVIFADQFIHNCLVAGSQLSGARLIYFNHNDLDHLTDLLHANRADHRHAMILTDGVFSMDGDLAPLPELGEIARQHDCWLMSDDAHGVGVIGDGGRGSSFCFDRKPDIPLQMGTLSKAIGSFGGYLCASQAVIDFMKTRARSLIYTTALPPASVAAAIRALDVIENEREYCARPMYNARLFARELGLPEPQSPIVPIITGDSARTMQLAARLEDLGFLVTGIRPPTVPEGAARLRVTFSVAHKEEEVRALAKALADIGALSPEGSEE</sequence>
<dbReference type="EC" id="2.3.1.47" evidence="10"/>
<dbReference type="InterPro" id="IPR015424">
    <property type="entry name" value="PyrdxlP-dep_Trfase"/>
</dbReference>
<dbReference type="InterPro" id="IPR004839">
    <property type="entry name" value="Aminotransferase_I/II_large"/>
</dbReference>
<organism evidence="12 13">
    <name type="scientific">Emcibacter nanhaiensis</name>
    <dbReference type="NCBI Taxonomy" id="1505037"/>
    <lineage>
        <taxon>Bacteria</taxon>
        <taxon>Pseudomonadati</taxon>
        <taxon>Pseudomonadota</taxon>
        <taxon>Alphaproteobacteria</taxon>
        <taxon>Emcibacterales</taxon>
        <taxon>Emcibacteraceae</taxon>
        <taxon>Emcibacter</taxon>
    </lineage>
</organism>
<dbReference type="UniPathway" id="UPA00078"/>
<accession>A0A501PGM8</accession>
<dbReference type="Gene3D" id="3.40.640.10">
    <property type="entry name" value="Type I PLP-dependent aspartate aminotransferase-like (Major domain)"/>
    <property type="match status" value="1"/>
</dbReference>
<dbReference type="Gene3D" id="3.90.1150.10">
    <property type="entry name" value="Aspartate Aminotransferase, domain 1"/>
    <property type="match status" value="1"/>
</dbReference>
<evidence type="ECO:0000256" key="2">
    <source>
        <dbReference type="ARBA" id="ARBA00004746"/>
    </source>
</evidence>
<dbReference type="InterPro" id="IPR004723">
    <property type="entry name" value="AONS_Archaea/Proteobacteria"/>
</dbReference>
<comment type="cofactor">
    <cofactor evidence="1 9 10">
        <name>pyridoxal 5'-phosphate</name>
        <dbReference type="ChEBI" id="CHEBI:597326"/>
    </cofactor>
</comment>
<feature type="domain" description="Aminotransferase class I/classII large" evidence="11">
    <location>
        <begin position="41"/>
        <end position="378"/>
    </location>
</feature>
<dbReference type="OrthoDB" id="9807157at2"/>
<evidence type="ECO:0000256" key="1">
    <source>
        <dbReference type="ARBA" id="ARBA00001933"/>
    </source>
</evidence>
<evidence type="ECO:0000313" key="13">
    <source>
        <dbReference type="Proteomes" id="UP000319148"/>
    </source>
</evidence>
<dbReference type="EMBL" id="VFIY01000015">
    <property type="protein sequence ID" value="TPD59238.1"/>
    <property type="molecule type" value="Genomic_DNA"/>
</dbReference>
<keyword evidence="7 9" id="KW-0663">Pyridoxal phosphate</keyword>
<evidence type="ECO:0000256" key="7">
    <source>
        <dbReference type="ARBA" id="ARBA00022898"/>
    </source>
</evidence>
<dbReference type="Proteomes" id="UP000319148">
    <property type="component" value="Unassembled WGS sequence"/>
</dbReference>
<comment type="catalytic activity">
    <reaction evidence="8 10">
        <text>6-carboxyhexanoyl-[ACP] + L-alanine + H(+) = (8S)-8-amino-7-oxononanoate + holo-[ACP] + CO2</text>
        <dbReference type="Rhea" id="RHEA:42288"/>
        <dbReference type="Rhea" id="RHEA-COMP:9685"/>
        <dbReference type="Rhea" id="RHEA-COMP:9955"/>
        <dbReference type="ChEBI" id="CHEBI:15378"/>
        <dbReference type="ChEBI" id="CHEBI:16526"/>
        <dbReference type="ChEBI" id="CHEBI:57972"/>
        <dbReference type="ChEBI" id="CHEBI:64479"/>
        <dbReference type="ChEBI" id="CHEBI:78846"/>
        <dbReference type="ChEBI" id="CHEBI:149468"/>
        <dbReference type="EC" id="2.3.1.47"/>
    </reaction>
</comment>
<comment type="function">
    <text evidence="10">Catalyzes the decarboxylative condensation of pimeloyl-[acyl-carrier protein] and L-alanine to produce 8-amino-7-oxononanoate (AON), [acyl-carrier protein], and carbon dioxide.</text>
</comment>
<dbReference type="PROSITE" id="PS00599">
    <property type="entry name" value="AA_TRANSFER_CLASS_2"/>
    <property type="match status" value="1"/>
</dbReference>
<reference evidence="13" key="1">
    <citation type="submission" date="2019-06" db="EMBL/GenBank/DDBJ databases">
        <title>The complete genome of Emcibacter congregatus ZYLT.</title>
        <authorList>
            <person name="Zhao Z."/>
        </authorList>
    </citation>
    <scope>NUCLEOTIDE SEQUENCE [LARGE SCALE GENOMIC DNA]</scope>
    <source>
        <strain evidence="13">MCCC 1A06723</strain>
    </source>
</reference>
<dbReference type="CDD" id="cd06454">
    <property type="entry name" value="KBL_like"/>
    <property type="match status" value="1"/>
</dbReference>
<evidence type="ECO:0000256" key="6">
    <source>
        <dbReference type="ARBA" id="ARBA00022756"/>
    </source>
</evidence>
<dbReference type="GO" id="GO:0008710">
    <property type="term" value="F:8-amino-7-oxononanoate synthase activity"/>
    <property type="evidence" value="ECO:0007669"/>
    <property type="project" value="UniProtKB-UniRule"/>
</dbReference>
<keyword evidence="13" id="KW-1185">Reference proteome</keyword>
<dbReference type="SUPFAM" id="SSF53383">
    <property type="entry name" value="PLP-dependent transferases"/>
    <property type="match status" value="1"/>
</dbReference>
<dbReference type="InterPro" id="IPR050087">
    <property type="entry name" value="AON_synthase_class-II"/>
</dbReference>
<evidence type="ECO:0000256" key="8">
    <source>
        <dbReference type="ARBA" id="ARBA00047715"/>
    </source>
</evidence>
<dbReference type="GO" id="GO:0009102">
    <property type="term" value="P:biotin biosynthetic process"/>
    <property type="evidence" value="ECO:0007669"/>
    <property type="project" value="UniProtKB-UniRule"/>
</dbReference>
<evidence type="ECO:0000256" key="3">
    <source>
        <dbReference type="ARBA" id="ARBA00010008"/>
    </source>
</evidence>
<dbReference type="PANTHER" id="PTHR13693">
    <property type="entry name" value="CLASS II AMINOTRANSFERASE/8-AMINO-7-OXONONANOATE SYNTHASE"/>
    <property type="match status" value="1"/>
</dbReference>
<dbReference type="Pfam" id="PF00155">
    <property type="entry name" value="Aminotran_1_2"/>
    <property type="match status" value="1"/>
</dbReference>